<dbReference type="EMBL" id="BGZK01000813">
    <property type="protein sequence ID" value="GBP61398.1"/>
    <property type="molecule type" value="Genomic_DNA"/>
</dbReference>
<evidence type="ECO:0000313" key="1">
    <source>
        <dbReference type="EMBL" id="GBP61398.1"/>
    </source>
</evidence>
<reference evidence="1 2" key="1">
    <citation type="journal article" date="2019" name="Commun. Biol.">
        <title>The bagworm genome reveals a unique fibroin gene that provides high tensile strength.</title>
        <authorList>
            <person name="Kono N."/>
            <person name="Nakamura H."/>
            <person name="Ohtoshi R."/>
            <person name="Tomita M."/>
            <person name="Numata K."/>
            <person name="Arakawa K."/>
        </authorList>
    </citation>
    <scope>NUCLEOTIDE SEQUENCE [LARGE SCALE GENOMIC DNA]</scope>
</reference>
<evidence type="ECO:0000313" key="2">
    <source>
        <dbReference type="Proteomes" id="UP000299102"/>
    </source>
</evidence>
<name>A0A4C1XD96_EUMVA</name>
<comment type="caution">
    <text evidence="1">The sequence shown here is derived from an EMBL/GenBank/DDBJ whole genome shotgun (WGS) entry which is preliminary data.</text>
</comment>
<sequence length="83" mass="8736">MGYGMEDEWSDIGGSGPAGLSLGFSNFGGNGSASTKVATQLEPSLSSKTHETAAMKSCAPRSRSFVIVLFRRYSLIPKGPRPP</sequence>
<keyword evidence="2" id="KW-1185">Reference proteome</keyword>
<protein>
    <submittedName>
        <fullName evidence="1">Uncharacterized protein</fullName>
    </submittedName>
</protein>
<organism evidence="1 2">
    <name type="scientific">Eumeta variegata</name>
    <name type="common">Bagworm moth</name>
    <name type="synonym">Eumeta japonica</name>
    <dbReference type="NCBI Taxonomy" id="151549"/>
    <lineage>
        <taxon>Eukaryota</taxon>
        <taxon>Metazoa</taxon>
        <taxon>Ecdysozoa</taxon>
        <taxon>Arthropoda</taxon>
        <taxon>Hexapoda</taxon>
        <taxon>Insecta</taxon>
        <taxon>Pterygota</taxon>
        <taxon>Neoptera</taxon>
        <taxon>Endopterygota</taxon>
        <taxon>Lepidoptera</taxon>
        <taxon>Glossata</taxon>
        <taxon>Ditrysia</taxon>
        <taxon>Tineoidea</taxon>
        <taxon>Psychidae</taxon>
        <taxon>Oiketicinae</taxon>
        <taxon>Eumeta</taxon>
    </lineage>
</organism>
<proteinExistence type="predicted"/>
<dbReference type="AlphaFoldDB" id="A0A4C1XD96"/>
<accession>A0A4C1XD96</accession>
<gene>
    <name evidence="1" type="ORF">EVAR_37929_1</name>
</gene>
<dbReference type="Proteomes" id="UP000299102">
    <property type="component" value="Unassembled WGS sequence"/>
</dbReference>